<proteinExistence type="predicted"/>
<gene>
    <name evidence="1" type="ORF">GM415_01695</name>
</gene>
<dbReference type="RefSeq" id="WP_158946113.1">
    <property type="nucleotide sequence ID" value="NZ_CP046400.1"/>
</dbReference>
<dbReference type="AlphaFoldDB" id="A0A6I6JER0"/>
<reference evidence="1 2" key="1">
    <citation type="submission" date="2019-11" db="EMBL/GenBank/DDBJ databases">
        <authorList>
            <person name="Zheng R.K."/>
            <person name="Sun C.M."/>
        </authorList>
    </citation>
    <scope>NUCLEOTIDE SEQUENCE [LARGE SCALE GENOMIC DNA]</scope>
    <source>
        <strain evidence="1 2">SRB007</strain>
    </source>
</reference>
<dbReference type="EMBL" id="CP046400">
    <property type="protein sequence ID" value="QGY38902.1"/>
    <property type="molecule type" value="Genomic_DNA"/>
</dbReference>
<evidence type="ECO:0000313" key="2">
    <source>
        <dbReference type="Proteomes" id="UP000428328"/>
    </source>
</evidence>
<dbReference type="InterPro" id="IPR010281">
    <property type="entry name" value="DUF885"/>
</dbReference>
<organism evidence="1 2">
    <name type="scientific">Pseudodesulfovibrio cashew</name>
    <dbReference type="NCBI Taxonomy" id="2678688"/>
    <lineage>
        <taxon>Bacteria</taxon>
        <taxon>Pseudomonadati</taxon>
        <taxon>Thermodesulfobacteriota</taxon>
        <taxon>Desulfovibrionia</taxon>
        <taxon>Desulfovibrionales</taxon>
        <taxon>Desulfovibrionaceae</taxon>
    </lineage>
</organism>
<keyword evidence="2" id="KW-1185">Reference proteome</keyword>
<sequence length="525" mass="58377">MKIRAADKYFAYIAKAFPVMCASGAFSLIPPAADAAKRLDRLDDLSAKGIAKHVDRLKRFVRDFETAETKADNLLDRATARALRHSASCAVTELESVRSWETSPALYLQVAFTGLEHAAVLPSKNERVREKRFLKRLKAVPGLLDQARTNIKGVSPAAKGLAQTMIRDCARHLTTLSQSSLGKSPRPFEDCLTALRDFDRFMAVSPENVEQDGPSFAAMAEGVLGTDRSAEEMFTVAEREFARRAEALRRLETEVGTDWKAALESYPGPEDGDLAATDVVIREIHRLRSFVFESPLGQAFRDGGLRIERQPLYLASTLRPIHYDPAPGAGEDEPSRCYVSPQIFSGRGFRDDPAHLGRMRREFPFLAARQSYPGRHLVDTQRRALEKTPMAQVASPIFIAGWLGMAENLLEELGYLRSPLERMVHHRRGLARAALAMIDAGLGMGDLDQDRCMTILRQAGYSTAESLERVRTIRLQPGSRVMPVLGTHELDELRRSSGLELPDFCRALFAHGQLAFADLGELMKQ</sequence>
<dbReference type="Proteomes" id="UP000428328">
    <property type="component" value="Chromosome"/>
</dbReference>
<protein>
    <submittedName>
        <fullName evidence="1">DUF885 family protein</fullName>
    </submittedName>
</protein>
<dbReference type="Pfam" id="PF05960">
    <property type="entry name" value="DUF885"/>
    <property type="match status" value="1"/>
</dbReference>
<evidence type="ECO:0000313" key="1">
    <source>
        <dbReference type="EMBL" id="QGY38902.1"/>
    </source>
</evidence>
<accession>A0A6I6JER0</accession>
<name>A0A6I6JER0_9BACT</name>
<dbReference type="KEGG" id="psel:GM415_01695"/>